<name>A0A8S5M8Y5_9CAUD</name>
<reference evidence="1" key="1">
    <citation type="journal article" date="2021" name="Proc. Natl. Acad. Sci. U.S.A.">
        <title>A Catalog of Tens of Thousands of Viruses from Human Metagenomes Reveals Hidden Associations with Chronic Diseases.</title>
        <authorList>
            <person name="Tisza M.J."/>
            <person name="Buck C.B."/>
        </authorList>
    </citation>
    <scope>NUCLEOTIDE SEQUENCE</scope>
    <source>
        <strain evidence="1">CtB3v5</strain>
    </source>
</reference>
<protein>
    <submittedName>
        <fullName evidence="1">Terminase large subunit</fullName>
    </submittedName>
</protein>
<dbReference type="EMBL" id="BK014849">
    <property type="protein sequence ID" value="DAD78624.1"/>
    <property type="molecule type" value="Genomic_DNA"/>
</dbReference>
<accession>A0A8S5M8Y5</accession>
<proteinExistence type="predicted"/>
<sequence length="43" mass="4708">MGSMEECVGIDDKILREVIIPVMAVPRRAMDGTTCDTEPVNKS</sequence>
<organism evidence="1">
    <name type="scientific">Siphoviridae sp. ctB3v5</name>
    <dbReference type="NCBI Taxonomy" id="2826186"/>
    <lineage>
        <taxon>Viruses</taxon>
        <taxon>Duplodnaviria</taxon>
        <taxon>Heunggongvirae</taxon>
        <taxon>Uroviricota</taxon>
        <taxon>Caudoviricetes</taxon>
    </lineage>
</organism>
<evidence type="ECO:0000313" key="1">
    <source>
        <dbReference type="EMBL" id="DAD78624.1"/>
    </source>
</evidence>